<evidence type="ECO:0000256" key="1">
    <source>
        <dbReference type="SAM" id="MobiDB-lite"/>
    </source>
</evidence>
<protein>
    <submittedName>
        <fullName evidence="2">Uncharacterized protein</fullName>
    </submittedName>
</protein>
<organism evidence="2">
    <name type="scientific">marine metagenome</name>
    <dbReference type="NCBI Taxonomy" id="408172"/>
    <lineage>
        <taxon>unclassified sequences</taxon>
        <taxon>metagenomes</taxon>
        <taxon>ecological metagenomes</taxon>
    </lineage>
</organism>
<evidence type="ECO:0000313" key="2">
    <source>
        <dbReference type="EMBL" id="SUZ98459.1"/>
    </source>
</evidence>
<feature type="region of interest" description="Disordered" evidence="1">
    <location>
        <begin position="24"/>
        <end position="49"/>
    </location>
</feature>
<dbReference type="AlphaFoldDB" id="A0A381S4U1"/>
<gene>
    <name evidence="2" type="ORF">METZ01_LOCUS51313</name>
</gene>
<dbReference type="EMBL" id="UINC01002606">
    <property type="protein sequence ID" value="SUZ98459.1"/>
    <property type="molecule type" value="Genomic_DNA"/>
</dbReference>
<feature type="compositionally biased region" description="Basic and acidic residues" evidence="1">
    <location>
        <begin position="26"/>
        <end position="49"/>
    </location>
</feature>
<reference evidence="2" key="1">
    <citation type="submission" date="2018-05" db="EMBL/GenBank/DDBJ databases">
        <authorList>
            <person name="Lanie J.A."/>
            <person name="Ng W.-L."/>
            <person name="Kazmierczak K.M."/>
            <person name="Andrzejewski T.M."/>
            <person name="Davidsen T.M."/>
            <person name="Wayne K.J."/>
            <person name="Tettelin H."/>
            <person name="Glass J.I."/>
            <person name="Rusch D."/>
            <person name="Podicherti R."/>
            <person name="Tsui H.-C.T."/>
            <person name="Winkler M.E."/>
        </authorList>
    </citation>
    <scope>NUCLEOTIDE SEQUENCE</scope>
</reference>
<accession>A0A381S4U1</accession>
<proteinExistence type="predicted"/>
<name>A0A381S4U1_9ZZZZ</name>
<sequence length="166" mass="18688">MSQTETSAEVKAKILLDEANLAFSETSERKDASGDRKSDGSAWEEGRMEGEYDETDYQKILDLQMKAAIVCDEHPDLEEKTAKLFESINDSNAEDVLNTVCGDKNIMILSKAAVTTFILRFPTVQSFVNKGHPLVLAMDEYMLENADAQNWHDYNNIAQEQGWLSE</sequence>